<dbReference type="InterPro" id="IPR029063">
    <property type="entry name" value="SAM-dependent_MTases_sf"/>
</dbReference>
<evidence type="ECO:0000256" key="5">
    <source>
        <dbReference type="ARBA" id="ARBA00047942"/>
    </source>
</evidence>
<dbReference type="PROSITE" id="PS00092">
    <property type="entry name" value="N6_MTASE"/>
    <property type="match status" value="1"/>
</dbReference>
<evidence type="ECO:0000313" key="7">
    <source>
        <dbReference type="EMBL" id="KAJ1683544.1"/>
    </source>
</evidence>
<keyword evidence="2" id="KW-0489">Methyltransferase</keyword>
<evidence type="ECO:0000313" key="8">
    <source>
        <dbReference type="Proteomes" id="UP001151287"/>
    </source>
</evidence>
<evidence type="ECO:0000256" key="1">
    <source>
        <dbReference type="ARBA" id="ARBA00011900"/>
    </source>
</evidence>
<keyword evidence="3" id="KW-0808">Transferase</keyword>
<dbReference type="InterPro" id="IPR011639">
    <property type="entry name" value="MethylTrfase_TaqI-like_dom"/>
</dbReference>
<dbReference type="GO" id="GO:0006304">
    <property type="term" value="P:DNA modification"/>
    <property type="evidence" value="ECO:0007669"/>
    <property type="project" value="InterPro"/>
</dbReference>
<dbReference type="InterPro" id="IPR050953">
    <property type="entry name" value="N4_N6_ade-DNA_methylase"/>
</dbReference>
<sequence>MLDEIGYSGATVLNSQVLEPSCGEGVFLVAAAKRIIVTAREAGLSDEETALRLATNLHGVEYDNDVLQITRKNLDTLATSYSLTNVQWHLTHSDALVVEGYGAYDFVIGNPPYIRVHNMDETLRAHVKQFAMSTGTTDLYIIFFELGLKWLNPQGVLAYIAPNSWLKNASQKSFRQEIIDGKKLHSIINYGAVPVFGKEASTYTAITILDNASDRTEVRYVENGIKEPWTSFTSYNDFDEYAGEPLSFVSPDDQLFMQERKRYKRFLGDLSNIQNGVATLRDKAFLGAPVDAEQAITLPVVKASTYKGEELTKRIIFPYVTDGDKVRGLSEDELSQHEKAHKYLLTHKEDLETRDSDKSALWFHYGRSQGIGNMLKEKLVFSHVVHPDQTHIRAFILPMETVVYSGLFVKI</sequence>
<keyword evidence="8" id="KW-1185">Reference proteome</keyword>
<dbReference type="InterPro" id="IPR002052">
    <property type="entry name" value="DNA_methylase_N6_adenine_CS"/>
</dbReference>
<dbReference type="PANTHER" id="PTHR33841">
    <property type="entry name" value="DNA METHYLTRANSFERASE YEEA-RELATED"/>
    <property type="match status" value="1"/>
</dbReference>
<dbReference type="GO" id="GO:0032259">
    <property type="term" value="P:methylation"/>
    <property type="evidence" value="ECO:0007669"/>
    <property type="project" value="UniProtKB-KW"/>
</dbReference>
<gene>
    <name evidence="7" type="ORF">LUZ63_021240</name>
</gene>
<evidence type="ECO:0000259" key="6">
    <source>
        <dbReference type="Pfam" id="PF07669"/>
    </source>
</evidence>
<dbReference type="PANTHER" id="PTHR33841:SF1">
    <property type="entry name" value="DNA METHYLTRANSFERASE A"/>
    <property type="match status" value="1"/>
</dbReference>
<dbReference type="Gene3D" id="3.40.50.150">
    <property type="entry name" value="Vaccinia Virus protein VP39"/>
    <property type="match status" value="1"/>
</dbReference>
<protein>
    <recommendedName>
        <fullName evidence="1">site-specific DNA-methyltransferase (adenine-specific)</fullName>
        <ecNumber evidence="1">2.1.1.72</ecNumber>
    </recommendedName>
</protein>
<comment type="catalytic activity">
    <reaction evidence="5">
        <text>a 2'-deoxyadenosine in DNA + S-adenosyl-L-methionine = an N(6)-methyl-2'-deoxyadenosine in DNA + S-adenosyl-L-homocysteine + H(+)</text>
        <dbReference type="Rhea" id="RHEA:15197"/>
        <dbReference type="Rhea" id="RHEA-COMP:12418"/>
        <dbReference type="Rhea" id="RHEA-COMP:12419"/>
        <dbReference type="ChEBI" id="CHEBI:15378"/>
        <dbReference type="ChEBI" id="CHEBI:57856"/>
        <dbReference type="ChEBI" id="CHEBI:59789"/>
        <dbReference type="ChEBI" id="CHEBI:90615"/>
        <dbReference type="ChEBI" id="CHEBI:90616"/>
        <dbReference type="EC" id="2.1.1.72"/>
    </reaction>
</comment>
<reference evidence="7" key="1">
    <citation type="journal article" date="2022" name="Cell">
        <title>Repeat-based holocentromeres influence genome architecture and karyotype evolution.</title>
        <authorList>
            <person name="Hofstatter P.G."/>
            <person name="Thangavel G."/>
            <person name="Lux T."/>
            <person name="Neumann P."/>
            <person name="Vondrak T."/>
            <person name="Novak P."/>
            <person name="Zhang M."/>
            <person name="Costa L."/>
            <person name="Castellani M."/>
            <person name="Scott A."/>
            <person name="Toegelov H."/>
            <person name="Fuchs J."/>
            <person name="Mata-Sucre Y."/>
            <person name="Dias Y."/>
            <person name="Vanzela A.L.L."/>
            <person name="Huettel B."/>
            <person name="Almeida C.C.S."/>
            <person name="Simkova H."/>
            <person name="Souza G."/>
            <person name="Pedrosa-Harand A."/>
            <person name="Macas J."/>
            <person name="Mayer K.F.X."/>
            <person name="Houben A."/>
            <person name="Marques A."/>
        </authorList>
    </citation>
    <scope>NUCLEOTIDE SEQUENCE</scope>
    <source>
        <strain evidence="7">RhyBre1mFocal</strain>
    </source>
</reference>
<evidence type="ECO:0000256" key="3">
    <source>
        <dbReference type="ARBA" id="ARBA00022679"/>
    </source>
</evidence>
<organism evidence="7 8">
    <name type="scientific">Rhynchospora breviuscula</name>
    <dbReference type="NCBI Taxonomy" id="2022672"/>
    <lineage>
        <taxon>Eukaryota</taxon>
        <taxon>Viridiplantae</taxon>
        <taxon>Streptophyta</taxon>
        <taxon>Embryophyta</taxon>
        <taxon>Tracheophyta</taxon>
        <taxon>Spermatophyta</taxon>
        <taxon>Magnoliopsida</taxon>
        <taxon>Liliopsida</taxon>
        <taxon>Poales</taxon>
        <taxon>Cyperaceae</taxon>
        <taxon>Cyperoideae</taxon>
        <taxon>Rhynchosporeae</taxon>
        <taxon>Rhynchospora</taxon>
    </lineage>
</organism>
<dbReference type="OrthoDB" id="10575622at2759"/>
<dbReference type="EMBL" id="JAMQYH010000177">
    <property type="protein sequence ID" value="KAJ1683544.1"/>
    <property type="molecule type" value="Genomic_DNA"/>
</dbReference>
<dbReference type="SUPFAM" id="SSF53335">
    <property type="entry name" value="S-adenosyl-L-methionine-dependent methyltransferases"/>
    <property type="match status" value="1"/>
</dbReference>
<evidence type="ECO:0000256" key="4">
    <source>
        <dbReference type="ARBA" id="ARBA00022691"/>
    </source>
</evidence>
<proteinExistence type="predicted"/>
<dbReference type="Pfam" id="PF07669">
    <property type="entry name" value="Eco57I"/>
    <property type="match status" value="1"/>
</dbReference>
<dbReference type="GO" id="GO:0003676">
    <property type="term" value="F:nucleic acid binding"/>
    <property type="evidence" value="ECO:0007669"/>
    <property type="project" value="InterPro"/>
</dbReference>
<evidence type="ECO:0000256" key="2">
    <source>
        <dbReference type="ARBA" id="ARBA00022603"/>
    </source>
</evidence>
<dbReference type="Proteomes" id="UP001151287">
    <property type="component" value="Unassembled WGS sequence"/>
</dbReference>
<accession>A0A9P9Z725</accession>
<feature type="domain" description="Type II methyltransferase M.TaqI-like" evidence="6">
    <location>
        <begin position="71"/>
        <end position="196"/>
    </location>
</feature>
<dbReference type="GO" id="GO:0009007">
    <property type="term" value="F:site-specific DNA-methyltransferase (adenine-specific) activity"/>
    <property type="evidence" value="ECO:0007669"/>
    <property type="project" value="UniProtKB-EC"/>
</dbReference>
<dbReference type="EC" id="2.1.1.72" evidence="1"/>
<name>A0A9P9Z725_9POAL</name>
<dbReference type="PRINTS" id="PR00507">
    <property type="entry name" value="N12N6MTFRASE"/>
</dbReference>
<comment type="caution">
    <text evidence="7">The sequence shown here is derived from an EMBL/GenBank/DDBJ whole genome shotgun (WGS) entry which is preliminary data.</text>
</comment>
<keyword evidence="4" id="KW-0949">S-adenosyl-L-methionine</keyword>
<dbReference type="AlphaFoldDB" id="A0A9P9Z725"/>